<name>A0A553CMH4_9FLAO</name>
<comment type="caution">
    <text evidence="1">The sequence shown here is derived from an EMBL/GenBank/DDBJ whole genome shotgun (WGS) entry which is preliminary data.</text>
</comment>
<evidence type="ECO:0000313" key="2">
    <source>
        <dbReference type="Proteomes" id="UP000318585"/>
    </source>
</evidence>
<dbReference type="AlphaFoldDB" id="A0A553CMH4"/>
<dbReference type="EMBL" id="VJZR01000004">
    <property type="protein sequence ID" value="TRX21689.1"/>
    <property type="molecule type" value="Genomic_DNA"/>
</dbReference>
<dbReference type="OrthoDB" id="1110633at2"/>
<accession>A0A553CMH4</accession>
<evidence type="ECO:0000313" key="1">
    <source>
        <dbReference type="EMBL" id="TRX21689.1"/>
    </source>
</evidence>
<reference evidence="1 2" key="1">
    <citation type="submission" date="2019-07" db="EMBL/GenBank/DDBJ databases">
        <title>Novel species of Flavobacterium.</title>
        <authorList>
            <person name="Liu Q."/>
            <person name="Xin Y.-H."/>
        </authorList>
    </citation>
    <scope>NUCLEOTIDE SEQUENCE [LARGE SCALE GENOMIC DNA]</scope>
    <source>
        <strain evidence="1 2">LB3P56</strain>
    </source>
</reference>
<gene>
    <name evidence="1" type="ORF">FNW17_07390</name>
</gene>
<dbReference type="Proteomes" id="UP000318585">
    <property type="component" value="Unassembled WGS sequence"/>
</dbReference>
<dbReference type="Gene3D" id="3.10.20.310">
    <property type="entry name" value="membrane protein fhac"/>
    <property type="match status" value="1"/>
</dbReference>
<proteinExistence type="predicted"/>
<protein>
    <recommendedName>
        <fullName evidence="3">POTRA domain-containing protein</fullName>
    </recommendedName>
</protein>
<keyword evidence="2" id="KW-1185">Reference proteome</keyword>
<organism evidence="1 2">
    <name type="scientific">Flavobacterium franklandianum</name>
    <dbReference type="NCBI Taxonomy" id="2594430"/>
    <lineage>
        <taxon>Bacteria</taxon>
        <taxon>Pseudomonadati</taxon>
        <taxon>Bacteroidota</taxon>
        <taxon>Flavobacteriia</taxon>
        <taxon>Flavobacteriales</taxon>
        <taxon>Flavobacteriaceae</taxon>
        <taxon>Flavobacterium</taxon>
    </lineage>
</organism>
<sequence>MLQIQKTNCLIFIIFCFQLSFSQEKVAQKDSLEVYKNIQNYSKKHKFTKFVHKLVFKPINPKQILRKKVVRQNYQAFEGKIIRNINIITLDPFGYSEIDSTKKPRNWVEKNGNSIHIKTKKLAIQNVLLIRENKPFDSLLVKESVRLIRTQSYINRVVITPQLITKNGDSVDIYIRVLDTWSFLPKASFSNSKGKIQLNERNFFGLGHTLNSQYQKRYDDGNNASNLEYIIPNIKNTFIKTAVLYNKDLDDNYGKSITIDRPFYSPFAKWAGGINLNQQFRSDTLTDSNLVYAKQRFKYNSQEFWGGYAFRISKDSTENSRITNLIVSGRFFNVNYIESPTIAYDPIDFYSSEQFFLSGIGISTRKYVEDRYVFKNGIIEDVPIGKIYGITAGYQSKNNNQRFYLGGQASFGNYFKWGFLSLNFELGTFFNKLVTNQTAFSFQANYFTNLIDIGKWKVRQFIKPQLTIGINRQNSIGDQLTINENNGIKGFKSAIYGNQKMILTFQTQTYSPWKVFGFRLNPYFNYTIAMLGNEKTSLRDNQVFSKIGIGFQITNDYLVFRTFQISLAYYPTIPSNGNNVLKTNSFETSDFGFQDFGLDKPRTVIYK</sequence>
<evidence type="ECO:0008006" key="3">
    <source>
        <dbReference type="Google" id="ProtNLM"/>
    </source>
</evidence>